<sequence length="123" mass="12907">MYVDEDSSPVRVALIGCTGLLGDVIASSLRAEPGLMVVASVPLLASDSDIAALDADIVVWNAADEQRIAEWLNGYVPTSRVLAITTDGQGAALWELIPHRIELGALSPQSLVETIRGARVGPS</sequence>
<reference evidence="1 2" key="1">
    <citation type="journal article" date="2019" name="Emerg. Microbes Infect.">
        <title>Comprehensive subspecies identification of 175 nontuberculous mycobacteria species based on 7547 genomic profiles.</title>
        <authorList>
            <person name="Matsumoto Y."/>
            <person name="Kinjo T."/>
            <person name="Motooka D."/>
            <person name="Nabeya D."/>
            <person name="Jung N."/>
            <person name="Uechi K."/>
            <person name="Horii T."/>
            <person name="Iida T."/>
            <person name="Fujita J."/>
            <person name="Nakamura S."/>
        </authorList>
    </citation>
    <scope>NUCLEOTIDE SEQUENCE [LARGE SCALE GENOMIC DNA]</scope>
    <source>
        <strain evidence="1 2">JCM 13323</strain>
    </source>
</reference>
<evidence type="ECO:0008006" key="3">
    <source>
        <dbReference type="Google" id="ProtNLM"/>
    </source>
</evidence>
<name>A0A7I7MCR7_9MYCO</name>
<evidence type="ECO:0000313" key="2">
    <source>
        <dbReference type="Proteomes" id="UP000466514"/>
    </source>
</evidence>
<dbReference type="EMBL" id="AP022574">
    <property type="protein sequence ID" value="BBX69945.1"/>
    <property type="molecule type" value="Genomic_DNA"/>
</dbReference>
<dbReference type="AlphaFoldDB" id="A0A7I7MCR7"/>
<gene>
    <name evidence="1" type="ORF">MPSYJ_34060</name>
</gene>
<keyword evidence="2" id="KW-1185">Reference proteome</keyword>
<evidence type="ECO:0000313" key="1">
    <source>
        <dbReference type="EMBL" id="BBX69945.1"/>
    </source>
</evidence>
<accession>A0A7I7MCR7</accession>
<dbReference type="KEGG" id="mpsc:MPSYJ_34060"/>
<organism evidence="1 2">
    <name type="scientific">Mycolicibacterium psychrotolerans</name>
    <dbReference type="NCBI Taxonomy" id="216929"/>
    <lineage>
        <taxon>Bacteria</taxon>
        <taxon>Bacillati</taxon>
        <taxon>Actinomycetota</taxon>
        <taxon>Actinomycetes</taxon>
        <taxon>Mycobacteriales</taxon>
        <taxon>Mycobacteriaceae</taxon>
        <taxon>Mycolicibacterium</taxon>
    </lineage>
</organism>
<dbReference type="Proteomes" id="UP000466514">
    <property type="component" value="Chromosome"/>
</dbReference>
<protein>
    <recommendedName>
        <fullName evidence="3">Aspartate-semialdehyde dehydrogenase</fullName>
    </recommendedName>
</protein>
<proteinExistence type="predicted"/>